<evidence type="ECO:0000313" key="9">
    <source>
        <dbReference type="Proteomes" id="UP000613580"/>
    </source>
</evidence>
<evidence type="ECO:0000256" key="6">
    <source>
        <dbReference type="ARBA" id="ARBA00023136"/>
    </source>
</evidence>
<keyword evidence="5 7" id="KW-1133">Transmembrane helix</keyword>
<dbReference type="Pfam" id="PF08449">
    <property type="entry name" value="UAA"/>
    <property type="match status" value="1"/>
</dbReference>
<feature type="transmembrane region" description="Helical" evidence="7">
    <location>
        <begin position="300"/>
        <end position="322"/>
    </location>
</feature>
<dbReference type="InterPro" id="IPR037185">
    <property type="entry name" value="EmrE-like"/>
</dbReference>
<dbReference type="GO" id="GO:0005789">
    <property type="term" value="C:endoplasmic reticulum membrane"/>
    <property type="evidence" value="ECO:0007669"/>
    <property type="project" value="TreeGrafter"/>
</dbReference>
<evidence type="ECO:0000256" key="3">
    <source>
        <dbReference type="ARBA" id="ARBA00022597"/>
    </source>
</evidence>
<name>A0A8H6TSL1_MYCCL</name>
<organism evidence="8 9">
    <name type="scientific">Mycena chlorophos</name>
    <name type="common">Agaric fungus</name>
    <name type="synonym">Agaricus chlorophos</name>
    <dbReference type="NCBI Taxonomy" id="658473"/>
    <lineage>
        <taxon>Eukaryota</taxon>
        <taxon>Fungi</taxon>
        <taxon>Dikarya</taxon>
        <taxon>Basidiomycota</taxon>
        <taxon>Agaricomycotina</taxon>
        <taxon>Agaricomycetes</taxon>
        <taxon>Agaricomycetidae</taxon>
        <taxon>Agaricales</taxon>
        <taxon>Marasmiineae</taxon>
        <taxon>Mycenaceae</taxon>
        <taxon>Mycena</taxon>
    </lineage>
</organism>
<evidence type="ECO:0000313" key="8">
    <source>
        <dbReference type="EMBL" id="KAF7322566.1"/>
    </source>
</evidence>
<feature type="transmembrane region" description="Helical" evidence="7">
    <location>
        <begin position="69"/>
        <end position="91"/>
    </location>
</feature>
<dbReference type="GO" id="GO:0005464">
    <property type="term" value="F:UDP-xylose transmembrane transporter activity"/>
    <property type="evidence" value="ECO:0007669"/>
    <property type="project" value="TreeGrafter"/>
</dbReference>
<dbReference type="EMBL" id="JACAZE010000001">
    <property type="protein sequence ID" value="KAF7322566.1"/>
    <property type="molecule type" value="Genomic_DNA"/>
</dbReference>
<dbReference type="GO" id="GO:0005462">
    <property type="term" value="F:UDP-N-acetylglucosamine transmembrane transporter activity"/>
    <property type="evidence" value="ECO:0007669"/>
    <property type="project" value="TreeGrafter"/>
</dbReference>
<feature type="transmembrane region" description="Helical" evidence="7">
    <location>
        <begin position="155"/>
        <end position="176"/>
    </location>
</feature>
<evidence type="ECO:0000256" key="1">
    <source>
        <dbReference type="ARBA" id="ARBA00004127"/>
    </source>
</evidence>
<dbReference type="InterPro" id="IPR013657">
    <property type="entry name" value="SCL35B1-4/HUT1"/>
</dbReference>
<comment type="subcellular location">
    <subcellularLocation>
        <location evidence="1">Endomembrane system</location>
        <topology evidence="1">Multi-pass membrane protein</topology>
    </subcellularLocation>
</comment>
<dbReference type="Proteomes" id="UP000613580">
    <property type="component" value="Unassembled WGS sequence"/>
</dbReference>
<dbReference type="GO" id="GO:0000139">
    <property type="term" value="C:Golgi membrane"/>
    <property type="evidence" value="ECO:0007669"/>
    <property type="project" value="TreeGrafter"/>
</dbReference>
<dbReference type="AlphaFoldDB" id="A0A8H6TSL1"/>
<accession>A0A8H6TSL1</accession>
<evidence type="ECO:0000256" key="7">
    <source>
        <dbReference type="SAM" id="Phobius"/>
    </source>
</evidence>
<dbReference type="PANTHER" id="PTHR10778:SF4">
    <property type="entry name" value="NUCLEOTIDE SUGAR TRANSPORTER SLC35B4"/>
    <property type="match status" value="1"/>
</dbReference>
<protein>
    <submittedName>
        <fullName evidence="8">UDP-N-acetylglucosamine transporter</fullName>
    </submittedName>
</protein>
<keyword evidence="6 7" id="KW-0472">Membrane</keyword>
<evidence type="ECO:0000256" key="5">
    <source>
        <dbReference type="ARBA" id="ARBA00022989"/>
    </source>
</evidence>
<dbReference type="OrthoDB" id="999962at2759"/>
<comment type="caution">
    <text evidence="8">The sequence shown here is derived from an EMBL/GenBank/DDBJ whole genome shotgun (WGS) entry which is preliminary data.</text>
</comment>
<evidence type="ECO:0000256" key="4">
    <source>
        <dbReference type="ARBA" id="ARBA00022692"/>
    </source>
</evidence>
<proteinExistence type="predicted"/>
<keyword evidence="2" id="KW-0813">Transport</keyword>
<feature type="transmembrane region" description="Helical" evidence="7">
    <location>
        <begin position="124"/>
        <end position="143"/>
    </location>
</feature>
<keyword evidence="3" id="KW-0762">Sugar transport</keyword>
<feature type="transmembrane region" description="Helical" evidence="7">
    <location>
        <begin position="28"/>
        <end position="48"/>
    </location>
</feature>
<dbReference type="SUPFAM" id="SSF103481">
    <property type="entry name" value="Multidrug resistance efflux transporter EmrE"/>
    <property type="match status" value="1"/>
</dbReference>
<gene>
    <name evidence="8" type="ORF">HMN09_00035100</name>
</gene>
<reference evidence="8" key="1">
    <citation type="submission" date="2020-05" db="EMBL/GenBank/DDBJ databases">
        <title>Mycena genomes resolve the evolution of fungal bioluminescence.</title>
        <authorList>
            <person name="Tsai I.J."/>
        </authorList>
    </citation>
    <scope>NUCLEOTIDE SEQUENCE</scope>
    <source>
        <strain evidence="8">110903Hualien_Pintung</strain>
    </source>
</reference>
<sequence>MLTALSLVFGGCCSNAITLEQITSEYPLSGSLITLLQFILVSLNGLLLNTNWRNGYPTLKPRRIPLTPYLVQVALFYLISLLNNIAFSYRVPMSVHIIFRSGGLVVSMLLGWIVVGKRYTFGQVVSVLLVTLGVFLTTLSASTPSSSSTTASVTTYIQGIAILALALILSGALGLVQENTYSRYGRASDIWTEAMFYMHLLALPLFIFVRKDIIHQFEAISSGARSTYAIPLPLPARLADNLFGSGSINKGIISLQPASIGSTPALLLAITLPHTYVPLLLNTLTQVICVAGVNRLTTSVSALTVTLILVVRKATSLFISVLWLSHGAGIDQRLMWTGAGMVLAGTVGYSVFTRRSPRLRDKHEKQKKE</sequence>
<keyword evidence="4 7" id="KW-0812">Transmembrane</keyword>
<feature type="transmembrane region" description="Helical" evidence="7">
    <location>
        <begin position="334"/>
        <end position="352"/>
    </location>
</feature>
<feature type="transmembrane region" description="Helical" evidence="7">
    <location>
        <begin position="97"/>
        <end position="115"/>
    </location>
</feature>
<dbReference type="PANTHER" id="PTHR10778">
    <property type="entry name" value="SOLUTE CARRIER FAMILY 35 MEMBER B"/>
    <property type="match status" value="1"/>
</dbReference>
<keyword evidence="9" id="KW-1185">Reference proteome</keyword>
<evidence type="ECO:0000256" key="2">
    <source>
        <dbReference type="ARBA" id="ARBA00022448"/>
    </source>
</evidence>